<feature type="region of interest" description="Disordered" evidence="3">
    <location>
        <begin position="111"/>
        <end position="150"/>
    </location>
</feature>
<evidence type="ECO:0000256" key="1">
    <source>
        <dbReference type="ARBA" id="ARBA00023054"/>
    </source>
</evidence>
<evidence type="ECO:0000259" key="4">
    <source>
        <dbReference type="PROSITE" id="PS51774"/>
    </source>
</evidence>
<keyword evidence="6" id="KW-1185">Reference proteome</keyword>
<dbReference type="EMBL" id="JAJJMB010004648">
    <property type="protein sequence ID" value="KAI3942491.1"/>
    <property type="molecule type" value="Genomic_DNA"/>
</dbReference>
<dbReference type="PANTHER" id="PTHR31631:SF0">
    <property type="entry name" value="PROTEIN NETWORKED 2D"/>
    <property type="match status" value="1"/>
</dbReference>
<evidence type="ECO:0000313" key="6">
    <source>
        <dbReference type="Proteomes" id="UP001202328"/>
    </source>
</evidence>
<keyword evidence="1 2" id="KW-0175">Coiled coil</keyword>
<dbReference type="Pfam" id="PF07765">
    <property type="entry name" value="KIP1"/>
    <property type="match status" value="1"/>
</dbReference>
<accession>A0AAD4XSB1</accession>
<protein>
    <recommendedName>
        <fullName evidence="4">NAB domain-containing protein</fullName>
    </recommendedName>
</protein>
<reference evidence="5" key="1">
    <citation type="submission" date="2022-04" db="EMBL/GenBank/DDBJ databases">
        <title>A functionally conserved STORR gene fusion in Papaver species that diverged 16.8 million years ago.</title>
        <authorList>
            <person name="Catania T."/>
        </authorList>
    </citation>
    <scope>NUCLEOTIDE SEQUENCE</scope>
    <source>
        <strain evidence="5">S-188037</strain>
    </source>
</reference>
<dbReference type="PANTHER" id="PTHR31631">
    <property type="entry name" value="PROTEIN NETWORKED 2D"/>
    <property type="match status" value="1"/>
</dbReference>
<evidence type="ECO:0000313" key="5">
    <source>
        <dbReference type="EMBL" id="KAI3942491.1"/>
    </source>
</evidence>
<organism evidence="5 6">
    <name type="scientific">Papaver atlanticum</name>
    <dbReference type="NCBI Taxonomy" id="357466"/>
    <lineage>
        <taxon>Eukaryota</taxon>
        <taxon>Viridiplantae</taxon>
        <taxon>Streptophyta</taxon>
        <taxon>Embryophyta</taxon>
        <taxon>Tracheophyta</taxon>
        <taxon>Spermatophyta</taxon>
        <taxon>Magnoliopsida</taxon>
        <taxon>Ranunculales</taxon>
        <taxon>Papaveraceae</taxon>
        <taxon>Papaveroideae</taxon>
        <taxon>Papaver</taxon>
    </lineage>
</organism>
<feature type="compositionally biased region" description="Polar residues" evidence="3">
    <location>
        <begin position="797"/>
        <end position="808"/>
    </location>
</feature>
<feature type="region of interest" description="Disordered" evidence="3">
    <location>
        <begin position="588"/>
        <end position="610"/>
    </location>
</feature>
<sequence length="1098" mass="124999">MLQRAASNAYSWWWASHIRTKQSKWLEQNLQDMDEKVKVTLKLLQDDGDSFAKRAEMYYRKRPELINFVEESFRQYKALAERYNHISGELQNANNTIATVFPEQVQFAIEDDDEDSCTPRAPARQHKLDPGKLVKKPPPEPPKKEMPKVPKIPKKDVKGLLTLPTKRVQAKTIPSPTTTGTNSRMSKAEALEQIDKLQKGILALQTEKEFVKGSYESSLAKFYEIEKQIGDMQDEVCNLQDEFRVNTFIEDDEARSLMAATALKSCQESLDKLLEKQNVSVEDTRVEHKRIKEAIEKFEKLKLALLPNQSDQQKLPDKGISLAANSSLNSLEEVVQNISQDTKELESIREKIREHIETDTNSSITVTEFAEKIDKLVTKVISLETAVSSQNALMKRLKSETTELHTHLDQLEEEKLTPTKDLQGLAEKLRKLEVELHDVQDVNKNIENQNNNLQTHFIEARCNLDHLTEKLQSVRYEEEEVEEEDEEEDEEEVETPTDPVQTEKVTADSLQTEKTADSLLTEKRMPDLEQIGDTTANSLQAEVATPVEAVSTHNVESHNDLVKGEDIANSRDDLLVMKAKITEAEMGEGVDDVTTDQKTSHKRSTTQVNFEGLSEKKDCDNQGVNASEVIHEGSKTQANIEAASQKHEKPNELDDVETTELSKTGVPGLDVELQEQEDDQDPTIDWKKILLHGLEDREKLLLSEYTSILRNYKDVKKKLTEVEKKHRESLFERIMQVRDLKNSNATKDDEIRALRQKLNLMQQSFEGSADTRVDEGKGSQMNKSRDSTEERSGADGSMNSDNLNVESPTRTEKTAETHGEEQEESKMLIVDEPHILSTIEEKFRKDIDELLEENLEFWLRFSTSFHQIQKFQTSIQDLQTELAQLKDKKKQEGSSKEGKESTSDRPERSDRSERSSRSLKSDARPIYKHLREIQTELTVWLEKSTLLKDELQCRFSSLCDIQEEISKVLKMGFGKTTSDDIELTSVQAAKFQGEVLNMKQENNKVADELQAGLDHVNSLQLDIEKTLAKLNDEYKFSGSSKSVSGKQSSGKPRIPLRSFLFGSKPAKKKPSIFLCINPALHRHHHHNSTDLADGLPPI</sequence>
<feature type="compositionally biased region" description="Basic and acidic residues" evidence="3">
    <location>
        <begin position="769"/>
        <end position="793"/>
    </location>
</feature>
<dbReference type="Pfam" id="PF24918">
    <property type="entry name" value="NET2A_C"/>
    <property type="match status" value="1"/>
</dbReference>
<dbReference type="InterPro" id="IPR056889">
    <property type="entry name" value="NET2A-D/KIP1-like_C"/>
</dbReference>
<dbReference type="Proteomes" id="UP001202328">
    <property type="component" value="Unassembled WGS sequence"/>
</dbReference>
<dbReference type="GO" id="GO:0003779">
    <property type="term" value="F:actin binding"/>
    <property type="evidence" value="ECO:0007669"/>
    <property type="project" value="InterPro"/>
</dbReference>
<name>A0AAD4XSB1_9MAGN</name>
<feature type="coiled-coil region" evidence="2">
    <location>
        <begin position="705"/>
        <end position="757"/>
    </location>
</feature>
<feature type="region of interest" description="Disordered" evidence="3">
    <location>
        <begin position="475"/>
        <end position="509"/>
    </location>
</feature>
<feature type="coiled-coil region" evidence="2">
    <location>
        <begin position="328"/>
        <end position="358"/>
    </location>
</feature>
<dbReference type="InterPro" id="IPR056888">
    <property type="entry name" value="NET2A-D/KIP1-like_dom"/>
</dbReference>
<dbReference type="InterPro" id="IPR011684">
    <property type="entry name" value="NAB"/>
</dbReference>
<feature type="region of interest" description="Disordered" evidence="3">
    <location>
        <begin position="886"/>
        <end position="921"/>
    </location>
</feature>
<feature type="compositionally biased region" description="Basic and acidic residues" evidence="3">
    <location>
        <begin position="809"/>
        <end position="829"/>
    </location>
</feature>
<evidence type="ECO:0000256" key="2">
    <source>
        <dbReference type="SAM" id="Coils"/>
    </source>
</evidence>
<evidence type="ECO:0000256" key="3">
    <source>
        <dbReference type="SAM" id="MobiDB-lite"/>
    </source>
</evidence>
<feature type="compositionally biased region" description="Basic and acidic residues" evidence="3">
    <location>
        <begin position="126"/>
        <end position="150"/>
    </location>
</feature>
<feature type="domain" description="NAB" evidence="4">
    <location>
        <begin position="10"/>
        <end position="90"/>
    </location>
</feature>
<comment type="caution">
    <text evidence="5">The sequence shown here is derived from an EMBL/GenBank/DDBJ whole genome shotgun (WGS) entry which is preliminary data.</text>
</comment>
<gene>
    <name evidence="5" type="ORF">MKW98_013143</name>
</gene>
<dbReference type="PROSITE" id="PS51774">
    <property type="entry name" value="NAB"/>
    <property type="match status" value="1"/>
</dbReference>
<proteinExistence type="predicted"/>
<dbReference type="Pfam" id="PF25014">
    <property type="entry name" value="NET2A"/>
    <property type="match status" value="1"/>
</dbReference>
<dbReference type="AlphaFoldDB" id="A0AAD4XSB1"/>
<feature type="region of interest" description="Disordered" evidence="3">
    <location>
        <begin position="763"/>
        <end position="829"/>
    </location>
</feature>
<feature type="compositionally biased region" description="Acidic residues" evidence="3">
    <location>
        <begin position="477"/>
        <end position="495"/>
    </location>
</feature>
<feature type="compositionally biased region" description="Polar residues" evidence="3">
    <location>
        <begin position="498"/>
        <end position="509"/>
    </location>
</feature>
<feature type="region of interest" description="Disordered" evidence="3">
    <location>
        <begin position="639"/>
        <end position="659"/>
    </location>
</feature>